<dbReference type="PANTHER" id="PTHR39166:SF1">
    <property type="entry name" value="BLL1166 PROTEIN"/>
    <property type="match status" value="1"/>
</dbReference>
<protein>
    <submittedName>
        <fullName evidence="1">Nucleotidyltransferase family protein</fullName>
    </submittedName>
</protein>
<dbReference type="InterPro" id="IPR009267">
    <property type="entry name" value="NTP_transf_6"/>
</dbReference>
<accession>A0ABW5QU25</accession>
<evidence type="ECO:0000313" key="2">
    <source>
        <dbReference type="Proteomes" id="UP001597493"/>
    </source>
</evidence>
<evidence type="ECO:0000313" key="1">
    <source>
        <dbReference type="EMBL" id="MFD2659869.1"/>
    </source>
</evidence>
<keyword evidence="2" id="KW-1185">Reference proteome</keyword>
<dbReference type="Proteomes" id="UP001597493">
    <property type="component" value="Unassembled WGS sequence"/>
</dbReference>
<dbReference type="RefSeq" id="WP_379270547.1">
    <property type="nucleotide sequence ID" value="NZ_JBHUGT010000032.1"/>
</dbReference>
<sequence>MQLRTESDILDIIRNDDWMIGIIHTASRLHLLDWWICAGFVRSKIWDALHGFEERTPLADVDVVYFDPENTDESSEKRYERELLQLRPDIPWSVKNQARMHVLNDNPPYRSAFDDIGHFTETATALGVKTDYAGELLLAAPHGIEDVLQLRVKPSPHCRTSPRLLAVYDKRVADKRWKERWHLLTYAPAGPDERQPQG</sequence>
<name>A0ABW5QU25_9BACL</name>
<dbReference type="EMBL" id="JBHUMY010000006">
    <property type="protein sequence ID" value="MFD2659869.1"/>
    <property type="molecule type" value="Genomic_DNA"/>
</dbReference>
<dbReference type="Pfam" id="PF06042">
    <property type="entry name" value="NTP_transf_6"/>
    <property type="match status" value="1"/>
</dbReference>
<reference evidence="2" key="1">
    <citation type="journal article" date="2019" name="Int. J. Syst. Evol. Microbiol.">
        <title>The Global Catalogue of Microorganisms (GCM) 10K type strain sequencing project: providing services to taxonomists for standard genome sequencing and annotation.</title>
        <authorList>
            <consortium name="The Broad Institute Genomics Platform"/>
            <consortium name="The Broad Institute Genome Sequencing Center for Infectious Disease"/>
            <person name="Wu L."/>
            <person name="Ma J."/>
        </authorList>
    </citation>
    <scope>NUCLEOTIDE SEQUENCE [LARGE SCALE GENOMIC DNA]</scope>
    <source>
        <strain evidence="2">TISTR 1827</strain>
    </source>
</reference>
<organism evidence="1 2">
    <name type="scientific">Paenibacillus thailandensis</name>
    <dbReference type="NCBI Taxonomy" id="393250"/>
    <lineage>
        <taxon>Bacteria</taxon>
        <taxon>Bacillati</taxon>
        <taxon>Bacillota</taxon>
        <taxon>Bacilli</taxon>
        <taxon>Bacillales</taxon>
        <taxon>Paenibacillaceae</taxon>
        <taxon>Paenibacillus</taxon>
    </lineage>
</organism>
<comment type="caution">
    <text evidence="1">The sequence shown here is derived from an EMBL/GenBank/DDBJ whole genome shotgun (WGS) entry which is preliminary data.</text>
</comment>
<gene>
    <name evidence="1" type="ORF">ACFSW5_06250</name>
</gene>
<proteinExistence type="predicted"/>
<dbReference type="PANTHER" id="PTHR39166">
    <property type="entry name" value="BLL1166 PROTEIN"/>
    <property type="match status" value="1"/>
</dbReference>